<dbReference type="AlphaFoldDB" id="A0A1G2TEA9"/>
<evidence type="ECO:0000313" key="1">
    <source>
        <dbReference type="EMBL" id="OHA95634.1"/>
    </source>
</evidence>
<dbReference type="EMBL" id="MHVR01000021">
    <property type="protein sequence ID" value="OHA95634.1"/>
    <property type="molecule type" value="Genomic_DNA"/>
</dbReference>
<comment type="caution">
    <text evidence="1">The sequence shown here is derived from an EMBL/GenBank/DDBJ whole genome shotgun (WGS) entry which is preliminary data.</text>
</comment>
<evidence type="ECO:0000313" key="2">
    <source>
        <dbReference type="Proteomes" id="UP000178175"/>
    </source>
</evidence>
<dbReference type="Proteomes" id="UP000178175">
    <property type="component" value="Unassembled WGS sequence"/>
</dbReference>
<dbReference type="InterPro" id="IPR035069">
    <property type="entry name" value="TTHA1013/TTHA0281-like"/>
</dbReference>
<gene>
    <name evidence="1" type="ORF">A3C70_02260</name>
</gene>
<protein>
    <recommendedName>
        <fullName evidence="3">2-oxoisovalerate dehydrogenase</fullName>
    </recommendedName>
</protein>
<sequence>MEKPRIVQFFINKAEEGGYYARAALFPIFTQGETLDEIARNIQEAVDTHFDFDHKNMPVLVNFELPVAA</sequence>
<evidence type="ECO:0008006" key="3">
    <source>
        <dbReference type="Google" id="ProtNLM"/>
    </source>
</evidence>
<dbReference type="Gene3D" id="3.30.160.250">
    <property type="match status" value="1"/>
</dbReference>
<name>A0A1G2TEA9_9BACT</name>
<reference evidence="1 2" key="1">
    <citation type="journal article" date="2016" name="Nat. Commun.">
        <title>Thousands of microbial genomes shed light on interconnected biogeochemical processes in an aquifer system.</title>
        <authorList>
            <person name="Anantharaman K."/>
            <person name="Brown C.T."/>
            <person name="Hug L.A."/>
            <person name="Sharon I."/>
            <person name="Castelle C.J."/>
            <person name="Probst A.J."/>
            <person name="Thomas B.C."/>
            <person name="Singh A."/>
            <person name="Wilkins M.J."/>
            <person name="Karaoz U."/>
            <person name="Brodie E.L."/>
            <person name="Williams K.H."/>
            <person name="Hubbard S.S."/>
            <person name="Banfield J.F."/>
        </authorList>
    </citation>
    <scope>NUCLEOTIDE SEQUENCE [LARGE SCALE GENOMIC DNA]</scope>
</reference>
<proteinExistence type="predicted"/>
<dbReference type="SUPFAM" id="SSF143100">
    <property type="entry name" value="TTHA1013/TTHA0281-like"/>
    <property type="match status" value="1"/>
</dbReference>
<organism evidence="1 2">
    <name type="scientific">Candidatus Zambryskibacteria bacterium RIFCSPHIGHO2_02_FULL_43_14</name>
    <dbReference type="NCBI Taxonomy" id="1802748"/>
    <lineage>
        <taxon>Bacteria</taxon>
        <taxon>Candidatus Zambryskiibacteriota</taxon>
    </lineage>
</organism>
<accession>A0A1G2TEA9</accession>